<gene>
    <name evidence="12" type="primary">MC11</name>
</gene>
<evidence type="ECO:0000256" key="5">
    <source>
        <dbReference type="ARBA" id="ARBA00022737"/>
    </source>
</evidence>
<organism evidence="12">
    <name type="scientific">Starmerella bombicola</name>
    <name type="common">Yeast</name>
    <name type="synonym">Candida bombicola</name>
    <dbReference type="NCBI Taxonomy" id="75736"/>
    <lineage>
        <taxon>Eukaryota</taxon>
        <taxon>Fungi</taxon>
        <taxon>Dikarya</taxon>
        <taxon>Ascomycota</taxon>
        <taxon>Saccharomycotina</taxon>
        <taxon>Dipodascomycetes</taxon>
        <taxon>Dipodascales</taxon>
        <taxon>Trichomonascaceae</taxon>
        <taxon>Starmerella</taxon>
    </lineage>
</organism>
<reference evidence="12" key="1">
    <citation type="journal article" date="2020" name="Appl. Microbiol. Biotechnol.">
        <title>Identification and importance of mitochondrial citrate carriers and ATP citrate lyase for glycolipid production in Starmerella bombicola.</title>
        <authorList>
            <person name="Jezierska S."/>
            <person name="Claus S."/>
            <person name="Van Bogaert I.N.A."/>
        </authorList>
    </citation>
    <scope>NUCLEOTIDE SEQUENCE</scope>
</reference>
<dbReference type="GO" id="GO:0005743">
    <property type="term" value="C:mitochondrial inner membrane"/>
    <property type="evidence" value="ECO:0007669"/>
    <property type="project" value="UniProtKB-SubCell"/>
</dbReference>
<evidence type="ECO:0000313" key="12">
    <source>
        <dbReference type="EMBL" id="QKK35438.1"/>
    </source>
</evidence>
<name>A0A6M8Y3J0_STABO</name>
<evidence type="ECO:0000256" key="4">
    <source>
        <dbReference type="ARBA" id="ARBA00022692"/>
    </source>
</evidence>
<keyword evidence="9 10" id="KW-0472">Membrane</keyword>
<comment type="similarity">
    <text evidence="2 11">Belongs to the mitochondrial carrier (TC 2.A.29) family.</text>
</comment>
<evidence type="ECO:0000256" key="6">
    <source>
        <dbReference type="ARBA" id="ARBA00022792"/>
    </source>
</evidence>
<dbReference type="Pfam" id="PF00153">
    <property type="entry name" value="Mito_carr"/>
    <property type="match status" value="3"/>
</dbReference>
<keyword evidence="8" id="KW-0496">Mitochondrion</keyword>
<evidence type="ECO:0000256" key="2">
    <source>
        <dbReference type="ARBA" id="ARBA00006375"/>
    </source>
</evidence>
<evidence type="ECO:0000256" key="9">
    <source>
        <dbReference type="ARBA" id="ARBA00023136"/>
    </source>
</evidence>
<proteinExistence type="evidence at transcript level"/>
<evidence type="ECO:0000256" key="10">
    <source>
        <dbReference type="PROSITE-ProRule" id="PRU00282"/>
    </source>
</evidence>
<evidence type="ECO:0000256" key="1">
    <source>
        <dbReference type="ARBA" id="ARBA00004448"/>
    </source>
</evidence>
<dbReference type="Gene3D" id="1.50.40.10">
    <property type="entry name" value="Mitochondrial carrier domain"/>
    <property type="match status" value="1"/>
</dbReference>
<dbReference type="PRINTS" id="PR00926">
    <property type="entry name" value="MITOCARRIER"/>
</dbReference>
<sequence>MQDGVNEIVSGSIAGGVGKIFEYPFDTVKVRLQSQSLSEPQYKGAWDCLIKGLSSEGIRGLYKGVSTPIVAAAAENATLFLTYSVFDKQFNASISNQTFRALVCGSLSGLAASFVLTPIELVKCQIQVDALSPKARVWPVIRHNFKMYGLSGFWRGHLGTALREAGGSAAWFGTYYALRDDFGPLLAGAAAGIGYNLSLFPADSIKSRIQTRASLGNDNSLSFLQTGKQIIDQQGIKGLYRGSLVTCLRAGPSNAVIFSVHEQVRKYLI</sequence>
<dbReference type="InterPro" id="IPR050567">
    <property type="entry name" value="Mitochondrial_Carrier"/>
</dbReference>
<evidence type="ECO:0000256" key="7">
    <source>
        <dbReference type="ARBA" id="ARBA00022989"/>
    </source>
</evidence>
<evidence type="ECO:0000256" key="8">
    <source>
        <dbReference type="ARBA" id="ARBA00023128"/>
    </source>
</evidence>
<dbReference type="InterPro" id="IPR002067">
    <property type="entry name" value="MCP"/>
</dbReference>
<evidence type="ECO:0000256" key="11">
    <source>
        <dbReference type="RuleBase" id="RU000488"/>
    </source>
</evidence>
<dbReference type="InterPro" id="IPR018108">
    <property type="entry name" value="MCP_transmembrane"/>
</dbReference>
<feature type="repeat" description="Solcar" evidence="10">
    <location>
        <begin position="2"/>
        <end position="89"/>
    </location>
</feature>
<dbReference type="PROSITE" id="PS50920">
    <property type="entry name" value="SOLCAR"/>
    <property type="match status" value="2"/>
</dbReference>
<keyword evidence="6" id="KW-0999">Mitochondrion inner membrane</keyword>
<dbReference type="AlphaFoldDB" id="A0A6M8Y3J0"/>
<dbReference type="GO" id="GO:1990575">
    <property type="term" value="P:mitochondrial L-ornithine transmembrane transport"/>
    <property type="evidence" value="ECO:0007669"/>
    <property type="project" value="TreeGrafter"/>
</dbReference>
<dbReference type="SUPFAM" id="SSF103506">
    <property type="entry name" value="Mitochondrial carrier"/>
    <property type="match status" value="1"/>
</dbReference>
<protein>
    <submittedName>
        <fullName evidence="12">Mitochondrial MC11</fullName>
    </submittedName>
</protein>
<keyword evidence="4 10" id="KW-0812">Transmembrane</keyword>
<keyword evidence="5" id="KW-0677">Repeat</keyword>
<dbReference type="PANTHER" id="PTHR45624:SF31">
    <property type="entry name" value="MITOCHONDRIAL ORNITHINE TRANSPORTER 1"/>
    <property type="match status" value="1"/>
</dbReference>
<keyword evidence="7" id="KW-1133">Transmembrane helix</keyword>
<dbReference type="GO" id="GO:0000064">
    <property type="term" value="F:L-ornithine transmembrane transporter activity"/>
    <property type="evidence" value="ECO:0007669"/>
    <property type="project" value="TreeGrafter"/>
</dbReference>
<dbReference type="PANTHER" id="PTHR45624">
    <property type="entry name" value="MITOCHONDRIAL BASIC AMINO ACIDS TRANSPORTER-RELATED"/>
    <property type="match status" value="1"/>
</dbReference>
<evidence type="ECO:0000256" key="3">
    <source>
        <dbReference type="ARBA" id="ARBA00022448"/>
    </source>
</evidence>
<feature type="repeat" description="Solcar" evidence="10">
    <location>
        <begin position="179"/>
        <end position="267"/>
    </location>
</feature>
<dbReference type="InterPro" id="IPR023395">
    <property type="entry name" value="MCP_dom_sf"/>
</dbReference>
<dbReference type="EMBL" id="MT179570">
    <property type="protein sequence ID" value="QKK35438.1"/>
    <property type="molecule type" value="mRNA"/>
</dbReference>
<comment type="subcellular location">
    <subcellularLocation>
        <location evidence="1">Mitochondrion inner membrane</location>
        <topology evidence="1">Multi-pass membrane protein</topology>
    </subcellularLocation>
</comment>
<keyword evidence="3 11" id="KW-0813">Transport</keyword>
<accession>A0A6M8Y3J0</accession>